<organism evidence="3 4">
    <name type="scientific">Alistipes dispar</name>
    <dbReference type="NCBI Taxonomy" id="2585119"/>
    <lineage>
        <taxon>Bacteria</taxon>
        <taxon>Pseudomonadati</taxon>
        <taxon>Bacteroidota</taxon>
        <taxon>Bacteroidia</taxon>
        <taxon>Bacteroidales</taxon>
        <taxon>Rikenellaceae</taxon>
        <taxon>Alistipes</taxon>
    </lineage>
</organism>
<feature type="chain" id="PRO_5021461129" description="BACON domain-containing protein" evidence="1">
    <location>
        <begin position="19"/>
        <end position="437"/>
    </location>
</feature>
<protein>
    <recommendedName>
        <fullName evidence="2">BACON domain-containing protein</fullName>
    </recommendedName>
</protein>
<dbReference type="RefSeq" id="WP_141429485.1">
    <property type="nucleotide sequence ID" value="NZ_AP019736.1"/>
</dbReference>
<keyword evidence="4" id="KW-1185">Reference proteome</keyword>
<dbReference type="AlphaFoldDB" id="A0A4Y1X1X1"/>
<evidence type="ECO:0000259" key="2">
    <source>
        <dbReference type="Pfam" id="PF13004"/>
    </source>
</evidence>
<proteinExistence type="predicted"/>
<dbReference type="InterPro" id="IPR024361">
    <property type="entry name" value="BACON"/>
</dbReference>
<dbReference type="PROSITE" id="PS51257">
    <property type="entry name" value="PROKAR_LIPOPROTEIN"/>
    <property type="match status" value="1"/>
</dbReference>
<accession>A0A4Y1X1X1</accession>
<feature type="domain" description="BACON" evidence="2">
    <location>
        <begin position="72"/>
        <end position="129"/>
    </location>
</feature>
<dbReference type="Gene3D" id="2.60.40.10">
    <property type="entry name" value="Immunoglobulins"/>
    <property type="match status" value="1"/>
</dbReference>
<dbReference type="Pfam" id="PF13004">
    <property type="entry name" value="BACON"/>
    <property type="match status" value="1"/>
</dbReference>
<sequence>MKRIFAFLFAAAAFCACSDDNGGDGGKDIQLAPGTPKDYTIFADETSGTPSEGISFTTTGPWRATVAETRADVSGGSPSWVTVSPDYGDAAGDYTITIGFGVNATGKDRRATITIECGSTKITITVEQKGTTEEGEVPDEGDEPVVPAGKKLISRMENTYWYDFGSGIEEDGGEIVNYFYDEKSRLTKMVVETYSETNEPSPAFIRRRIPAASAATRTRVPVTFTAAFTYGDRSVSYEITREENGVADSRKDTGSVELDEAGRAVSGKWTSYYDEDGGTPTSATYELFYDAEGYLVKSVSSEDGEERITWTGGNPTEVWWGTIDGQDVIDKASYGTVPNKTNLDLNWFCVLKTEGWAFASGDADNIFPLIGLTGKRSAYMAETVTGYMFAGYSDGDSYEYVYQTDADGLLIKITQKRHSSYVEQPYKSFETVITYTE</sequence>
<evidence type="ECO:0000313" key="4">
    <source>
        <dbReference type="Proteomes" id="UP000319374"/>
    </source>
</evidence>
<dbReference type="KEGG" id="ada:A5CPEGH6_19450"/>
<keyword evidence="1" id="KW-0732">Signal</keyword>
<dbReference type="Proteomes" id="UP000319374">
    <property type="component" value="Chromosome"/>
</dbReference>
<dbReference type="InterPro" id="IPR013783">
    <property type="entry name" value="Ig-like_fold"/>
</dbReference>
<evidence type="ECO:0000256" key="1">
    <source>
        <dbReference type="SAM" id="SignalP"/>
    </source>
</evidence>
<dbReference type="GeneID" id="98673930"/>
<evidence type="ECO:0000313" key="3">
    <source>
        <dbReference type="EMBL" id="BBL07307.1"/>
    </source>
</evidence>
<feature type="signal peptide" evidence="1">
    <location>
        <begin position="1"/>
        <end position="18"/>
    </location>
</feature>
<name>A0A4Y1X1X1_9BACT</name>
<reference evidence="4" key="1">
    <citation type="submission" date="2019-06" db="EMBL/GenBank/DDBJ databases">
        <title>Alistipes onderdonkii subsp. vulgaris subsp. nov., Alistipes dispar sp. nov. and Alistipes communis sp. nov., isolated from human faeces, and creation of Alistipes onderdonkii subsp. onderdonkii subsp. nov.</title>
        <authorList>
            <person name="Sakamoto M."/>
            <person name="Ikeyama N."/>
            <person name="Ogata Y."/>
            <person name="Suda W."/>
            <person name="Iino T."/>
            <person name="Hattori M."/>
            <person name="Ohkuma M."/>
        </authorList>
    </citation>
    <scope>NUCLEOTIDE SEQUENCE [LARGE SCALE GENOMIC DNA]</scope>
    <source>
        <strain evidence="4">5CPEGH6</strain>
    </source>
</reference>
<gene>
    <name evidence="3" type="ORF">A5CPEGH6_19450</name>
</gene>
<dbReference type="EMBL" id="AP019736">
    <property type="protein sequence ID" value="BBL07307.1"/>
    <property type="molecule type" value="Genomic_DNA"/>
</dbReference>
<dbReference type="OrthoDB" id="1002213at2"/>
<dbReference type="CDD" id="cd14948">
    <property type="entry name" value="BACON"/>
    <property type="match status" value="1"/>
</dbReference>